<reference evidence="2" key="2">
    <citation type="submission" date="2014-03" db="EMBL/GenBank/DDBJ databases">
        <authorList>
            <person name="Genoscope - CEA"/>
        </authorList>
    </citation>
    <scope>NUCLEOTIDE SEQUENCE</scope>
</reference>
<dbReference type="STRING" id="8022.A0A060Z6J4"/>
<reference evidence="2" key="1">
    <citation type="journal article" date="2014" name="Nat. Commun.">
        <title>The rainbow trout genome provides novel insights into evolution after whole-genome duplication in vertebrates.</title>
        <authorList>
            <person name="Berthelot C."/>
            <person name="Brunet F."/>
            <person name="Chalopin D."/>
            <person name="Juanchich A."/>
            <person name="Bernard M."/>
            <person name="Noel B."/>
            <person name="Bento P."/>
            <person name="Da Silva C."/>
            <person name="Labadie K."/>
            <person name="Alberti A."/>
            <person name="Aury J.M."/>
            <person name="Louis A."/>
            <person name="Dehais P."/>
            <person name="Bardou P."/>
            <person name="Montfort J."/>
            <person name="Klopp C."/>
            <person name="Cabau C."/>
            <person name="Gaspin C."/>
            <person name="Thorgaard G.H."/>
            <person name="Boussaha M."/>
            <person name="Quillet E."/>
            <person name="Guyomard R."/>
            <person name="Galiana D."/>
            <person name="Bobe J."/>
            <person name="Volff J.N."/>
            <person name="Genet C."/>
            <person name="Wincker P."/>
            <person name="Jaillon O."/>
            <person name="Roest Crollius H."/>
            <person name="Guiguen Y."/>
        </authorList>
    </citation>
    <scope>NUCLEOTIDE SEQUENCE [LARGE SCALE GENOMIC DNA]</scope>
</reference>
<dbReference type="InterPro" id="IPR000477">
    <property type="entry name" value="RT_dom"/>
</dbReference>
<gene>
    <name evidence="2" type="ORF">GSONMT00024908001</name>
</gene>
<evidence type="ECO:0000313" key="3">
    <source>
        <dbReference type="Proteomes" id="UP000193380"/>
    </source>
</evidence>
<evidence type="ECO:0000259" key="1">
    <source>
        <dbReference type="Pfam" id="PF00078"/>
    </source>
</evidence>
<protein>
    <recommendedName>
        <fullName evidence="1">Reverse transcriptase domain-containing protein</fullName>
    </recommendedName>
</protein>
<sequence length="513" mass="57307">MLNTAAILQSKLDALNLTQIINEPTRYLPKALNTGTLIDIILTNLPSKYTSAVFNQDLSDHCLIACIRNGSAVKRPPLITVKRSLKHFSEQAFLIDLAGVSWKDIDLIPSVEDAWLFFLNAFLTIFNKHAPFKKCRTRNRYSTWFSPDLTALNQHKNILWRSALKSNSPRDIQLFREARNQYTQAVRKAKASFFKQKFASCNTNSKRFWDTVKSMENKKTSSQLPTALKIGNIVTTDKSTIFENFKKHFSTAGHAFHLATPTPVNSTAPPTATRPSIPHFSFSQIQSADVLKELQNLDPYKSAGLDNLDPFFQKLSAEIVATPITSLFNLSFVSSEIPKDWKAAAVIPLFKGGDTLDTNCYRPKSILPCLSKVFESQVNKQITDHFESHHTFSAMQSGFKAGHGCTSATLKVLNDILTAIDKKHYCAAIFIDLAKAFDSITTSSSADSTALVSQMIASHGSPTTSLIEFSVSNRRVCCPDLWKSLWGCHRVQFLDRLSSLYTSMMSLLLLMSL</sequence>
<evidence type="ECO:0000313" key="2">
    <source>
        <dbReference type="EMBL" id="CDQ99502.1"/>
    </source>
</evidence>
<dbReference type="Proteomes" id="UP000193380">
    <property type="component" value="Unassembled WGS sequence"/>
</dbReference>
<dbReference type="PANTHER" id="PTHR47510:SF3">
    <property type="entry name" value="ENDO_EXONUCLEASE_PHOSPHATASE DOMAIN-CONTAINING PROTEIN"/>
    <property type="match status" value="1"/>
</dbReference>
<dbReference type="Pfam" id="PF00078">
    <property type="entry name" value="RVT_1"/>
    <property type="match status" value="1"/>
</dbReference>
<accession>A0A060Z6J4</accession>
<organism evidence="2 3">
    <name type="scientific">Oncorhynchus mykiss</name>
    <name type="common">Rainbow trout</name>
    <name type="synonym">Salmo gairdneri</name>
    <dbReference type="NCBI Taxonomy" id="8022"/>
    <lineage>
        <taxon>Eukaryota</taxon>
        <taxon>Metazoa</taxon>
        <taxon>Chordata</taxon>
        <taxon>Craniata</taxon>
        <taxon>Vertebrata</taxon>
        <taxon>Euteleostomi</taxon>
        <taxon>Actinopterygii</taxon>
        <taxon>Neopterygii</taxon>
        <taxon>Teleostei</taxon>
        <taxon>Protacanthopterygii</taxon>
        <taxon>Salmoniformes</taxon>
        <taxon>Salmonidae</taxon>
        <taxon>Salmoninae</taxon>
        <taxon>Oncorhynchus</taxon>
    </lineage>
</organism>
<feature type="domain" description="Reverse transcriptase" evidence="1">
    <location>
        <begin position="359"/>
        <end position="443"/>
    </location>
</feature>
<dbReference type="PaxDb" id="8022-A0A060Z6J4"/>
<name>A0A060Z6J4_ONCMY</name>
<dbReference type="PANTHER" id="PTHR47510">
    <property type="entry name" value="REVERSE TRANSCRIPTASE DOMAIN-CONTAINING PROTEIN"/>
    <property type="match status" value="1"/>
</dbReference>
<dbReference type="AlphaFoldDB" id="A0A060Z6J4"/>
<proteinExistence type="predicted"/>
<dbReference type="EMBL" id="FR947325">
    <property type="protein sequence ID" value="CDQ99502.1"/>
    <property type="molecule type" value="Genomic_DNA"/>
</dbReference>